<dbReference type="OrthoDB" id="37577at2759"/>
<name>A0A9K3LIM9_9STRA</name>
<accession>A0A9K3LIM9</accession>
<gene>
    <name evidence="3" type="ORF">IV203_036742</name>
</gene>
<organism evidence="3 4">
    <name type="scientific">Nitzschia inconspicua</name>
    <dbReference type="NCBI Taxonomy" id="303405"/>
    <lineage>
        <taxon>Eukaryota</taxon>
        <taxon>Sar</taxon>
        <taxon>Stramenopiles</taxon>
        <taxon>Ochrophyta</taxon>
        <taxon>Bacillariophyta</taxon>
        <taxon>Bacillariophyceae</taxon>
        <taxon>Bacillariophycidae</taxon>
        <taxon>Bacillariales</taxon>
        <taxon>Bacillariaceae</taxon>
        <taxon>Nitzschia</taxon>
    </lineage>
</organism>
<dbReference type="CDD" id="cd00170">
    <property type="entry name" value="SEC14"/>
    <property type="match status" value="1"/>
</dbReference>
<evidence type="ECO:0000313" key="4">
    <source>
        <dbReference type="Proteomes" id="UP000693970"/>
    </source>
</evidence>
<keyword evidence="4" id="KW-1185">Reference proteome</keyword>
<dbReference type="PROSITE" id="PS50106">
    <property type="entry name" value="PDZ"/>
    <property type="match status" value="1"/>
</dbReference>
<sequence>MPSPMFVSTSSENPQRLTIDFKDDPQGSLGAQLINCDKGEPYEMFSPGFAQIGRLLEGETVAQKAGVQVGDIIVAVNGSGFRRFAPDYDESKVTNISKNGNGSKENGNSCANDNAVMHMGQGEAYSALLTKIKTVKSGGDPPLVLSLERYTWDARVNSWPRFLEAREGDVPAAMKLLQDHEAWKSKILPIDLTRDGIQEVLRLKAVAEIDVDKTGEHPPTVYVNFAKLLVADGISSDDVIKCFIIFTEMLLARSKDPRFPKTNQFIDLTGLSMSSGFRVELMRRIYEVFEPNYPETLGKMVMFPVSTMLSTTAKTLLSFVNEKTQKKFILSSSLKEVCDELGWDQTEVEQCGGVTEFMHKHESAGAALILE</sequence>
<dbReference type="AlphaFoldDB" id="A0A9K3LIM9"/>
<dbReference type="Pfam" id="PF00595">
    <property type="entry name" value="PDZ"/>
    <property type="match status" value="1"/>
</dbReference>
<dbReference type="PANTHER" id="PTHR46277:SF3">
    <property type="entry name" value="BINDING PROTEIN, PUTATIVE-RELATED"/>
    <property type="match status" value="1"/>
</dbReference>
<comment type="caution">
    <text evidence="3">The sequence shown here is derived from an EMBL/GenBank/DDBJ whole genome shotgun (WGS) entry which is preliminary data.</text>
</comment>
<feature type="domain" description="CRAL-TRIO" evidence="2">
    <location>
        <begin position="193"/>
        <end position="359"/>
    </location>
</feature>
<evidence type="ECO:0000259" key="1">
    <source>
        <dbReference type="PROSITE" id="PS50106"/>
    </source>
</evidence>
<reference evidence="3" key="2">
    <citation type="submission" date="2021-04" db="EMBL/GenBank/DDBJ databases">
        <authorList>
            <person name="Podell S."/>
        </authorList>
    </citation>
    <scope>NUCLEOTIDE SEQUENCE</scope>
    <source>
        <strain evidence="3">Hildebrandi</strain>
    </source>
</reference>
<protein>
    <submittedName>
        <fullName evidence="3">CRAL-TRIO domain containing protein</fullName>
    </submittedName>
</protein>
<dbReference type="InterPro" id="IPR001251">
    <property type="entry name" value="CRAL-TRIO_dom"/>
</dbReference>
<evidence type="ECO:0000259" key="2">
    <source>
        <dbReference type="PROSITE" id="PS50191"/>
    </source>
</evidence>
<dbReference type="InterPro" id="IPR001478">
    <property type="entry name" value="PDZ"/>
</dbReference>
<dbReference type="EMBL" id="JAGRRH010000013">
    <property type="protein sequence ID" value="KAG7361641.1"/>
    <property type="molecule type" value="Genomic_DNA"/>
</dbReference>
<proteinExistence type="predicted"/>
<dbReference type="PANTHER" id="PTHR46277">
    <property type="entry name" value="OS03G0850700 PROTEIN"/>
    <property type="match status" value="1"/>
</dbReference>
<feature type="domain" description="PDZ" evidence="1">
    <location>
        <begin position="18"/>
        <end position="82"/>
    </location>
</feature>
<dbReference type="Proteomes" id="UP000693970">
    <property type="component" value="Unassembled WGS sequence"/>
</dbReference>
<dbReference type="PROSITE" id="PS50191">
    <property type="entry name" value="CRAL_TRIO"/>
    <property type="match status" value="1"/>
</dbReference>
<dbReference type="Pfam" id="PF00650">
    <property type="entry name" value="CRAL_TRIO"/>
    <property type="match status" value="1"/>
</dbReference>
<evidence type="ECO:0000313" key="3">
    <source>
        <dbReference type="EMBL" id="KAG7361641.1"/>
    </source>
</evidence>
<reference evidence="3" key="1">
    <citation type="journal article" date="2021" name="Sci. Rep.">
        <title>Diploid genomic architecture of Nitzschia inconspicua, an elite biomass production diatom.</title>
        <authorList>
            <person name="Oliver A."/>
            <person name="Podell S."/>
            <person name="Pinowska A."/>
            <person name="Traller J.C."/>
            <person name="Smith S.R."/>
            <person name="McClure R."/>
            <person name="Beliaev A."/>
            <person name="Bohutskyi P."/>
            <person name="Hill E.A."/>
            <person name="Rabines A."/>
            <person name="Zheng H."/>
            <person name="Allen L.Z."/>
            <person name="Kuo A."/>
            <person name="Grigoriev I.V."/>
            <person name="Allen A.E."/>
            <person name="Hazlebeck D."/>
            <person name="Allen E.E."/>
        </authorList>
    </citation>
    <scope>NUCLEOTIDE SEQUENCE</scope>
    <source>
        <strain evidence="3">Hildebrandi</strain>
    </source>
</reference>